<dbReference type="PANTHER" id="PTHR48100:SF15">
    <property type="entry name" value="SEDOHEPTULOSE 1,7-BISPHOSPHATASE"/>
    <property type="match status" value="1"/>
</dbReference>
<dbReference type="InterPro" id="IPR013078">
    <property type="entry name" value="His_Pase_superF_clade-1"/>
</dbReference>
<evidence type="ECO:0008006" key="3">
    <source>
        <dbReference type="Google" id="ProtNLM"/>
    </source>
</evidence>
<evidence type="ECO:0000313" key="2">
    <source>
        <dbReference type="Proteomes" id="UP000663850"/>
    </source>
</evidence>
<dbReference type="CDD" id="cd07067">
    <property type="entry name" value="HP_PGM_like"/>
    <property type="match status" value="1"/>
</dbReference>
<dbReference type="SUPFAM" id="SSF53254">
    <property type="entry name" value="Phosphoglycerate mutase-like"/>
    <property type="match status" value="1"/>
</dbReference>
<comment type="caution">
    <text evidence="1">The sequence shown here is derived from an EMBL/GenBank/DDBJ whole genome shotgun (WGS) entry which is preliminary data.</text>
</comment>
<dbReference type="PANTHER" id="PTHR48100">
    <property type="entry name" value="BROAD-SPECIFICITY PHOSPHATASE YOR283W-RELATED"/>
    <property type="match status" value="1"/>
</dbReference>
<dbReference type="GO" id="GO:0046390">
    <property type="term" value="P:ribose phosphate biosynthetic process"/>
    <property type="evidence" value="ECO:0007669"/>
    <property type="project" value="TreeGrafter"/>
</dbReference>
<gene>
    <name evidence="1" type="ORF">RDB_LOCUS132292</name>
</gene>
<dbReference type="GO" id="GO:0050278">
    <property type="term" value="F:sedoheptulose-bisphosphatase activity"/>
    <property type="evidence" value="ECO:0007669"/>
    <property type="project" value="TreeGrafter"/>
</dbReference>
<name>A0A8H3HR13_9AGAM</name>
<dbReference type="Proteomes" id="UP000663850">
    <property type="component" value="Unassembled WGS sequence"/>
</dbReference>
<dbReference type="Gene3D" id="3.40.50.1240">
    <property type="entry name" value="Phosphoglycerate mutase-like"/>
    <property type="match status" value="1"/>
</dbReference>
<dbReference type="InterPro" id="IPR050275">
    <property type="entry name" value="PGM_Phosphatase"/>
</dbReference>
<organism evidence="1 2">
    <name type="scientific">Rhizoctonia solani</name>
    <dbReference type="NCBI Taxonomy" id="456999"/>
    <lineage>
        <taxon>Eukaryota</taxon>
        <taxon>Fungi</taxon>
        <taxon>Dikarya</taxon>
        <taxon>Basidiomycota</taxon>
        <taxon>Agaricomycotina</taxon>
        <taxon>Agaricomycetes</taxon>
        <taxon>Cantharellales</taxon>
        <taxon>Ceratobasidiaceae</taxon>
        <taxon>Rhizoctonia</taxon>
    </lineage>
</organism>
<protein>
    <recommendedName>
        <fullName evidence="3">Phosphoglycerate mutase</fullName>
    </recommendedName>
</protein>
<sequence length="237" mass="27310">MSEAKRPMPRIFLIRHGETEWSLNGRHVSSRKTYMISYTHIRNQTGRTDIPLTERGVSLIKDRAQNAVGPGKLLDPDNMCHVFISPRQRSHTTFHLLFDAYPKAPPHTVTEEVREWDYGDYEGLTSKEIHKTRPDWDIFKDGCPGGESVEEMTKRVDDLIAKVREIHRLYLEEGKGRRDVLICSHGHFSRVLVSRWFGFELCLGTFFNIEPAGISMLGYNHNNLKEPSLTGLNLYTL</sequence>
<accession>A0A8H3HR13</accession>
<evidence type="ECO:0000313" key="1">
    <source>
        <dbReference type="EMBL" id="CAE6531743.1"/>
    </source>
</evidence>
<dbReference type="SMART" id="SM00855">
    <property type="entry name" value="PGAM"/>
    <property type="match status" value="1"/>
</dbReference>
<reference evidence="1" key="1">
    <citation type="submission" date="2021-01" db="EMBL/GenBank/DDBJ databases">
        <authorList>
            <person name="Kaushik A."/>
        </authorList>
    </citation>
    <scope>NUCLEOTIDE SEQUENCE</scope>
    <source>
        <strain evidence="1">Type strain: AG8-Rh-89/</strain>
    </source>
</reference>
<dbReference type="Pfam" id="PF00300">
    <property type="entry name" value="His_Phos_1"/>
    <property type="match status" value="1"/>
</dbReference>
<dbReference type="EMBL" id="CAJMWZ010007030">
    <property type="protein sequence ID" value="CAE6531743.1"/>
    <property type="molecule type" value="Genomic_DNA"/>
</dbReference>
<dbReference type="InterPro" id="IPR029033">
    <property type="entry name" value="His_PPase_superfam"/>
</dbReference>
<dbReference type="AlphaFoldDB" id="A0A8H3HR13"/>
<proteinExistence type="predicted"/>